<feature type="chain" id="PRO_5045710862" description="DUF4283 domain-containing protein" evidence="2">
    <location>
        <begin position="23"/>
        <end position="766"/>
    </location>
</feature>
<feature type="region of interest" description="Disordered" evidence="1">
    <location>
        <begin position="734"/>
        <end position="766"/>
    </location>
</feature>
<feature type="compositionally biased region" description="Basic and acidic residues" evidence="1">
    <location>
        <begin position="734"/>
        <end position="746"/>
    </location>
</feature>
<accession>A0ABQ8EBJ0</accession>
<comment type="caution">
    <text evidence="5">The sequence shown here is derived from an EMBL/GenBank/DDBJ whole genome shotgun (WGS) entry which is preliminary data.</text>
</comment>
<dbReference type="PANTHER" id="PTHR31286">
    <property type="entry name" value="GLYCINE-RICH CELL WALL STRUCTURAL PROTEIN 1.8-LIKE"/>
    <property type="match status" value="1"/>
</dbReference>
<dbReference type="PANTHER" id="PTHR31286:SF162">
    <property type="entry name" value="DUF4283 DOMAIN-CONTAINING PROTEIN-RELATED"/>
    <property type="match status" value="1"/>
</dbReference>
<evidence type="ECO:0000256" key="1">
    <source>
        <dbReference type="SAM" id="MobiDB-lite"/>
    </source>
</evidence>
<organism evidence="5 6">
    <name type="scientific">Brassica napus</name>
    <name type="common">Rape</name>
    <dbReference type="NCBI Taxonomy" id="3708"/>
    <lineage>
        <taxon>Eukaryota</taxon>
        <taxon>Viridiplantae</taxon>
        <taxon>Streptophyta</taxon>
        <taxon>Embryophyta</taxon>
        <taxon>Tracheophyta</taxon>
        <taxon>Spermatophyta</taxon>
        <taxon>Magnoliopsida</taxon>
        <taxon>eudicotyledons</taxon>
        <taxon>Gunneridae</taxon>
        <taxon>Pentapetalae</taxon>
        <taxon>rosids</taxon>
        <taxon>malvids</taxon>
        <taxon>Brassicales</taxon>
        <taxon>Brassicaceae</taxon>
        <taxon>Brassiceae</taxon>
        <taxon>Brassica</taxon>
    </lineage>
</organism>
<dbReference type="InterPro" id="IPR025836">
    <property type="entry name" value="Zn_knuckle_CX2CX4HX4C"/>
</dbReference>
<feature type="region of interest" description="Disordered" evidence="1">
    <location>
        <begin position="224"/>
        <end position="245"/>
    </location>
</feature>
<evidence type="ECO:0000313" key="6">
    <source>
        <dbReference type="Proteomes" id="UP000824890"/>
    </source>
</evidence>
<feature type="domain" description="Zinc knuckle CX2CX4HX4C" evidence="4">
    <location>
        <begin position="424"/>
        <end position="471"/>
    </location>
</feature>
<protein>
    <recommendedName>
        <fullName evidence="7">DUF4283 domain-containing protein</fullName>
    </recommendedName>
</protein>
<evidence type="ECO:0000256" key="2">
    <source>
        <dbReference type="SAM" id="SignalP"/>
    </source>
</evidence>
<name>A0ABQ8EBJ0_BRANA</name>
<keyword evidence="6" id="KW-1185">Reference proteome</keyword>
<feature type="signal peptide" evidence="2">
    <location>
        <begin position="1"/>
        <end position="22"/>
    </location>
</feature>
<dbReference type="EMBL" id="JAGKQM010000002">
    <property type="protein sequence ID" value="KAH0939027.1"/>
    <property type="molecule type" value="Genomic_DNA"/>
</dbReference>
<keyword evidence="2" id="KW-0732">Signal</keyword>
<dbReference type="Proteomes" id="UP000824890">
    <property type="component" value="Unassembled WGS sequence"/>
</dbReference>
<evidence type="ECO:0000259" key="4">
    <source>
        <dbReference type="Pfam" id="PF14392"/>
    </source>
</evidence>
<evidence type="ECO:0000259" key="3">
    <source>
        <dbReference type="Pfam" id="PF14111"/>
    </source>
</evidence>
<dbReference type="Pfam" id="PF14392">
    <property type="entry name" value="zf-CCHC_4"/>
    <property type="match status" value="1"/>
</dbReference>
<sequence length="766" mass="85987">MLCTVGWCLTVVLSIFSREVGSLEGGRLGASQVGSACCIWTYLPSGSLIGNGGRYFCTFICEGRLSFGSRKVVALASSSYTGVRVAVWLSASHSSLRLLSHWSSASRINPSSSGCLFALRFVLLQVLKLGFLMLSPQSPSFCSEGVVTNRCIVTLVGRLTRMTVQSPRLGEYRQCGKALAALEGCRRRFSGLFISDGDPAFRRLCSVARETTIHSLWYGGHSTQRSLPDVSPTQRSPAESSSGIGVQDYRMGSSYRSKSTHMVDIKGKGILYEDDDEPIKLTDHDTSKNIDEFKLSLIGKILNPKKQSVEKLLQKMPVQWGMGERITANDLGNGKFLLNFSTEEELASVLRQGPFHFNFCMFVLVRWEPIVHDDYPWIVPFWTRLIGVPLHLWTENNLREIGSRLGHVHQDTIELIEGRMLLDIDSRRPLKFARKAESPEGDEVTIEIKYEMLFKHCSTCGMLTHEKEYCPSLQRQGVFARVQTQENRLPMSSHALGKKDTNASHLNNAAVRFDSGARTYRLDLPREAYKRHDDRIIRRRDEQPGRKRYGGARQEAKPYDRYNGARWREKKPQAQTRHDRVEVREEIVVRDRLEWKSPGRPDGSYGHQMRVASPLPRESAKSMQADRVASALQSQAPMLDEQRSVGVPKRIASAIVTPSRGVNSDGNVTKRFKGTPRSLAFETLTQQDPKPATEDEQVIEALNDMDITEQLDGGMMDCEMQNDDLMGLELAEMEEKSGHERADHGAEQISQKPSEEIIFVSFSSGA</sequence>
<dbReference type="Pfam" id="PF14111">
    <property type="entry name" value="DUF4283"/>
    <property type="match status" value="1"/>
</dbReference>
<feature type="compositionally biased region" description="Polar residues" evidence="1">
    <location>
        <begin position="224"/>
        <end position="244"/>
    </location>
</feature>
<evidence type="ECO:0000313" key="5">
    <source>
        <dbReference type="EMBL" id="KAH0939027.1"/>
    </source>
</evidence>
<feature type="domain" description="DUF4283" evidence="3">
    <location>
        <begin position="290"/>
        <end position="369"/>
    </location>
</feature>
<reference evidence="5 6" key="1">
    <citation type="submission" date="2021-05" db="EMBL/GenBank/DDBJ databases">
        <title>Genome Assembly of Synthetic Allotetraploid Brassica napus Reveals Homoeologous Exchanges between Subgenomes.</title>
        <authorList>
            <person name="Davis J.T."/>
        </authorList>
    </citation>
    <scope>NUCLEOTIDE SEQUENCE [LARGE SCALE GENOMIC DNA]</scope>
    <source>
        <strain evidence="6">cv. Da-Ae</strain>
        <tissue evidence="5">Seedling</tissue>
    </source>
</reference>
<dbReference type="InterPro" id="IPR040256">
    <property type="entry name" value="At4g02000-like"/>
</dbReference>
<evidence type="ECO:0008006" key="7">
    <source>
        <dbReference type="Google" id="ProtNLM"/>
    </source>
</evidence>
<gene>
    <name evidence="5" type="ORF">HID58_006488</name>
</gene>
<proteinExistence type="predicted"/>
<dbReference type="InterPro" id="IPR025558">
    <property type="entry name" value="DUF4283"/>
</dbReference>